<gene>
    <name evidence="5" type="ORF">NIES267_17950</name>
</gene>
<evidence type="ECO:0000313" key="6">
    <source>
        <dbReference type="Proteomes" id="UP000218418"/>
    </source>
</evidence>
<dbReference type="GO" id="GO:0016787">
    <property type="term" value="F:hydrolase activity"/>
    <property type="evidence" value="ECO:0007669"/>
    <property type="project" value="InterPro"/>
</dbReference>
<proteinExistence type="predicted"/>
<dbReference type="SUPFAM" id="SSF54060">
    <property type="entry name" value="His-Me finger endonucleases"/>
    <property type="match status" value="1"/>
</dbReference>
<evidence type="ECO:0000259" key="3">
    <source>
        <dbReference type="SMART" id="SM00477"/>
    </source>
</evidence>
<dbReference type="InterPro" id="IPR001604">
    <property type="entry name" value="Endo_G_ENPP1-like_dom"/>
</dbReference>
<name>A0A1Z4LM57_9CYAN</name>
<keyword evidence="5" id="KW-0255">Endonuclease</keyword>
<dbReference type="Gene3D" id="3.40.570.10">
    <property type="entry name" value="Extracellular Endonuclease, subunit A"/>
    <property type="match status" value="1"/>
</dbReference>
<evidence type="ECO:0000256" key="1">
    <source>
        <dbReference type="PIRSR" id="PIRSR640255-1"/>
    </source>
</evidence>
<feature type="domain" description="DNA/RNA non-specific endonuclease/pyrophosphatase/phosphodiesterase" evidence="4">
    <location>
        <begin position="50"/>
        <end position="253"/>
    </location>
</feature>
<dbReference type="InterPro" id="IPR044929">
    <property type="entry name" value="DNA/RNA_non-sp_Endonuclease_sf"/>
</dbReference>
<feature type="binding site" evidence="2">
    <location>
        <position position="144"/>
    </location>
    <ligand>
        <name>Mg(2+)</name>
        <dbReference type="ChEBI" id="CHEBI:18420"/>
        <note>catalytic</note>
    </ligand>
</feature>
<dbReference type="InterPro" id="IPR020821">
    <property type="entry name" value="ENPP1-3/EXOG-like_nuc-like"/>
</dbReference>
<keyword evidence="5" id="KW-0378">Hydrolase</keyword>
<feature type="domain" description="ENPP1-3/EXOG-like endonuclease/phosphodiesterase" evidence="3">
    <location>
        <begin position="51"/>
        <end position="253"/>
    </location>
</feature>
<accession>A0A1Z4LM57</accession>
<dbReference type="InterPro" id="IPR040255">
    <property type="entry name" value="Non-specific_endonuclease"/>
</dbReference>
<keyword evidence="6" id="KW-1185">Reference proteome</keyword>
<dbReference type="Pfam" id="PF01223">
    <property type="entry name" value="Endonuclease_NS"/>
    <property type="match status" value="1"/>
</dbReference>
<dbReference type="AlphaFoldDB" id="A0A1Z4LM57"/>
<dbReference type="PANTHER" id="PTHR13966">
    <property type="entry name" value="ENDONUCLEASE RELATED"/>
    <property type="match status" value="1"/>
</dbReference>
<evidence type="ECO:0000259" key="4">
    <source>
        <dbReference type="SMART" id="SM00892"/>
    </source>
</evidence>
<dbReference type="EMBL" id="AP018227">
    <property type="protein sequence ID" value="BAY82316.1"/>
    <property type="molecule type" value="Genomic_DNA"/>
</dbReference>
<dbReference type="OrthoDB" id="9811262at2"/>
<reference evidence="5 6" key="1">
    <citation type="submission" date="2017-06" db="EMBL/GenBank/DDBJ databases">
        <title>Genome sequencing of cyanobaciteial culture collection at National Institute for Environmental Studies (NIES).</title>
        <authorList>
            <person name="Hirose Y."/>
            <person name="Shimura Y."/>
            <person name="Fujisawa T."/>
            <person name="Nakamura Y."/>
            <person name="Kawachi M."/>
        </authorList>
    </citation>
    <scope>NUCLEOTIDE SEQUENCE [LARGE SCALE GENOMIC DNA]</scope>
    <source>
        <strain evidence="5 6">NIES-267</strain>
    </source>
</reference>
<dbReference type="Proteomes" id="UP000218418">
    <property type="component" value="Chromosome"/>
</dbReference>
<sequence>MKRKLVFVIPVFLFFLIAGCQLLLTQPVNPHLAMGNPSNAGENPNNYLMIKPQYALSYSRERATPNWVAWQLNQSWLGSIERQDDFRPDDSIPSDWYRVKPSDYTGSGYDRGHVVPSADRTATIQDNSATFLMTNIIPQTPDNNRGAWRELEEYCRYLVKQGKELYIIAGVDGKSRKIGRKKEVTAPTYTWKIIVVLDKPGIGVGGISQNTRVIAVNVTNRQNTSDDWKRYLVSVDEIEAKTGYNFLTNVPNSIQKVIESRVDRKS</sequence>
<evidence type="ECO:0000313" key="5">
    <source>
        <dbReference type="EMBL" id="BAY82316.1"/>
    </source>
</evidence>
<keyword evidence="5" id="KW-0540">Nuclease</keyword>
<keyword evidence="2" id="KW-0479">Metal-binding</keyword>
<feature type="active site" description="Proton acceptor" evidence="1">
    <location>
        <position position="113"/>
    </location>
</feature>
<protein>
    <submittedName>
        <fullName evidence="5">DNA/RNA non-specific endonuclease</fullName>
    </submittedName>
</protein>
<dbReference type="GO" id="GO:0003676">
    <property type="term" value="F:nucleic acid binding"/>
    <property type="evidence" value="ECO:0007669"/>
    <property type="project" value="InterPro"/>
</dbReference>
<dbReference type="CDD" id="cd00091">
    <property type="entry name" value="NUC"/>
    <property type="match status" value="1"/>
</dbReference>
<organism evidence="5 6">
    <name type="scientific">Calothrix parasitica NIES-267</name>
    <dbReference type="NCBI Taxonomy" id="1973488"/>
    <lineage>
        <taxon>Bacteria</taxon>
        <taxon>Bacillati</taxon>
        <taxon>Cyanobacteriota</taxon>
        <taxon>Cyanophyceae</taxon>
        <taxon>Nostocales</taxon>
        <taxon>Calotrichaceae</taxon>
        <taxon>Calothrix</taxon>
    </lineage>
</organism>
<evidence type="ECO:0000256" key="2">
    <source>
        <dbReference type="PIRSR" id="PIRSR640255-2"/>
    </source>
</evidence>
<dbReference type="GO" id="GO:0004519">
    <property type="term" value="F:endonuclease activity"/>
    <property type="evidence" value="ECO:0007669"/>
    <property type="project" value="UniProtKB-KW"/>
</dbReference>
<dbReference type="SMART" id="SM00892">
    <property type="entry name" value="Endonuclease_NS"/>
    <property type="match status" value="1"/>
</dbReference>
<dbReference type="GO" id="GO:0046872">
    <property type="term" value="F:metal ion binding"/>
    <property type="evidence" value="ECO:0007669"/>
    <property type="project" value="UniProtKB-KW"/>
</dbReference>
<dbReference type="PROSITE" id="PS51257">
    <property type="entry name" value="PROKAR_LIPOPROTEIN"/>
    <property type="match status" value="1"/>
</dbReference>
<dbReference type="SMART" id="SM00477">
    <property type="entry name" value="NUC"/>
    <property type="match status" value="1"/>
</dbReference>
<dbReference type="InterPro" id="IPR044925">
    <property type="entry name" value="His-Me_finger_sf"/>
</dbReference>
<dbReference type="PANTHER" id="PTHR13966:SF5">
    <property type="entry name" value="ENDONUCLEASE G, MITOCHONDRIAL"/>
    <property type="match status" value="1"/>
</dbReference>